<dbReference type="Gene3D" id="1.10.10.1320">
    <property type="entry name" value="Anti-sigma factor, zinc-finger domain"/>
    <property type="match status" value="1"/>
</dbReference>
<feature type="transmembrane region" description="Helical" evidence="2">
    <location>
        <begin position="98"/>
        <end position="117"/>
    </location>
</feature>
<sequence>MICRNVKSNLANLLLEPEAVPVEVRAHVAGCAECGRELAELKATMAMLDTWEAPEPGPFFDARMGALLREAQQAEPAGFFERLRTRLMYGNTRHLRPLAAAALVLLLAIGGGTYAGFVSSSHPAPAAASATVRDLQSLDENAQVFQQMNQLDQQDDSDNSQASPNSL</sequence>
<evidence type="ECO:0000256" key="1">
    <source>
        <dbReference type="SAM" id="MobiDB-lite"/>
    </source>
</evidence>
<evidence type="ECO:0000256" key="2">
    <source>
        <dbReference type="SAM" id="Phobius"/>
    </source>
</evidence>
<keyword evidence="2" id="KW-1133">Transmembrane helix</keyword>
<gene>
    <name evidence="3" type="ORF">D0Y96_15335</name>
</gene>
<dbReference type="EMBL" id="QVQT01000005">
    <property type="protein sequence ID" value="RFU15814.1"/>
    <property type="molecule type" value="Genomic_DNA"/>
</dbReference>
<feature type="region of interest" description="Disordered" evidence="1">
    <location>
        <begin position="146"/>
        <end position="167"/>
    </location>
</feature>
<dbReference type="InterPro" id="IPR041916">
    <property type="entry name" value="Anti_sigma_zinc_sf"/>
</dbReference>
<evidence type="ECO:0008006" key="5">
    <source>
        <dbReference type="Google" id="ProtNLM"/>
    </source>
</evidence>
<proteinExistence type="predicted"/>
<comment type="caution">
    <text evidence="3">The sequence shown here is derived from an EMBL/GenBank/DDBJ whole genome shotgun (WGS) entry which is preliminary data.</text>
</comment>
<name>A0A372ILN7_9BACT</name>
<dbReference type="AlphaFoldDB" id="A0A372ILN7"/>
<evidence type="ECO:0000313" key="3">
    <source>
        <dbReference type="EMBL" id="RFU15814.1"/>
    </source>
</evidence>
<dbReference type="Proteomes" id="UP000264702">
    <property type="component" value="Unassembled WGS sequence"/>
</dbReference>
<organism evidence="3 4">
    <name type="scientific">Paracidobacterium acidisoli</name>
    <dbReference type="NCBI Taxonomy" id="2303751"/>
    <lineage>
        <taxon>Bacteria</taxon>
        <taxon>Pseudomonadati</taxon>
        <taxon>Acidobacteriota</taxon>
        <taxon>Terriglobia</taxon>
        <taxon>Terriglobales</taxon>
        <taxon>Acidobacteriaceae</taxon>
        <taxon>Paracidobacterium</taxon>
    </lineage>
</organism>
<protein>
    <recommendedName>
        <fullName evidence="5">Zinc-finger domain-containing protein</fullName>
    </recommendedName>
</protein>
<keyword evidence="2" id="KW-0812">Transmembrane</keyword>
<keyword evidence="4" id="KW-1185">Reference proteome</keyword>
<keyword evidence="2" id="KW-0472">Membrane</keyword>
<accession>A0A372ILN7</accession>
<dbReference type="OrthoDB" id="122449at2"/>
<evidence type="ECO:0000313" key="4">
    <source>
        <dbReference type="Proteomes" id="UP000264702"/>
    </source>
</evidence>
<reference evidence="3 4" key="1">
    <citation type="submission" date="2018-08" db="EMBL/GenBank/DDBJ databases">
        <title>Acidipila sp. 4G-K13, an acidobacterium isolated from forest soil.</title>
        <authorList>
            <person name="Gao Z.-H."/>
            <person name="Qiu L.-H."/>
        </authorList>
    </citation>
    <scope>NUCLEOTIDE SEQUENCE [LARGE SCALE GENOMIC DNA]</scope>
    <source>
        <strain evidence="3 4">4G-K13</strain>
    </source>
</reference>
<dbReference type="RefSeq" id="WP_117301599.1">
    <property type="nucleotide sequence ID" value="NZ_QVQT02000005.1"/>
</dbReference>